<accession>A0A1H4DP77</accession>
<dbReference type="InterPro" id="IPR026444">
    <property type="entry name" value="Secre_tail"/>
</dbReference>
<organism evidence="4 5">
    <name type="scientific">Psychroflexus halocasei</name>
    <dbReference type="NCBI Taxonomy" id="908615"/>
    <lineage>
        <taxon>Bacteria</taxon>
        <taxon>Pseudomonadati</taxon>
        <taxon>Bacteroidota</taxon>
        <taxon>Flavobacteriia</taxon>
        <taxon>Flavobacteriales</taxon>
        <taxon>Flavobacteriaceae</taxon>
        <taxon>Psychroflexus</taxon>
    </lineage>
</organism>
<name>A0A1H4DP77_9FLAO</name>
<keyword evidence="5" id="KW-1185">Reference proteome</keyword>
<dbReference type="AlphaFoldDB" id="A0A1H4DP77"/>
<keyword evidence="2" id="KW-0812">Transmembrane</keyword>
<gene>
    <name evidence="4" type="ORF">SAMN05421540_11310</name>
</gene>
<evidence type="ECO:0000259" key="3">
    <source>
        <dbReference type="Pfam" id="PF18962"/>
    </source>
</evidence>
<keyword evidence="2" id="KW-0472">Membrane</keyword>
<sequence length="376" mass="39483">MKNIYYINFLVTNLKSILMGLLISFSFLTSFEIQAQCSADAGSLIADVTPVQLSGSDVVISATEDMSPTIPANYEVAYVLTSGSNLVIEQLGPTPEFTVTAAGEYTIHTLVAELSDSNDPNYLDTSIVVPGATTGGDVLGILNGLGICAALDVTGASVSVETCSADAGSLIADVTPVQLSGSDVVISATEDMSPTIPTNYEVAYVLTSGSNLVIEQLGATPEFTVTAAGEYTIHTLVAELSDSNDPNYIDTSIVVPGTTTGGDVLGILNGLGICAALDVTGASIEVTDNLNIEDNNLLSFKIYPNPSDNYISLLNPKQIKINSINFYDLSGKILKSTSFKTSKNNYELNISDLPSGSYIMVISSSDGHLSKQILKR</sequence>
<dbReference type="Proteomes" id="UP000198820">
    <property type="component" value="Unassembled WGS sequence"/>
</dbReference>
<keyword evidence="1" id="KW-0732">Signal</keyword>
<feature type="domain" description="Secretion system C-terminal sorting" evidence="3">
    <location>
        <begin position="302"/>
        <end position="372"/>
    </location>
</feature>
<keyword evidence="2" id="KW-1133">Transmembrane helix</keyword>
<reference evidence="4 5" key="1">
    <citation type="submission" date="2016-10" db="EMBL/GenBank/DDBJ databases">
        <authorList>
            <person name="de Groot N.N."/>
        </authorList>
    </citation>
    <scope>NUCLEOTIDE SEQUENCE [LARGE SCALE GENOMIC DNA]</scope>
    <source>
        <strain evidence="4 5">DSM 23581</strain>
    </source>
</reference>
<evidence type="ECO:0000256" key="1">
    <source>
        <dbReference type="ARBA" id="ARBA00022729"/>
    </source>
</evidence>
<dbReference type="STRING" id="908615.SAMN05421540_11310"/>
<evidence type="ECO:0000313" key="5">
    <source>
        <dbReference type="Proteomes" id="UP000198820"/>
    </source>
</evidence>
<evidence type="ECO:0000313" key="4">
    <source>
        <dbReference type="EMBL" id="SEA74565.1"/>
    </source>
</evidence>
<dbReference type="NCBIfam" id="TIGR04183">
    <property type="entry name" value="Por_Secre_tail"/>
    <property type="match status" value="1"/>
</dbReference>
<feature type="transmembrane region" description="Helical" evidence="2">
    <location>
        <begin position="7"/>
        <end position="28"/>
    </location>
</feature>
<dbReference type="EMBL" id="FNQF01000013">
    <property type="protein sequence ID" value="SEA74565.1"/>
    <property type="molecule type" value="Genomic_DNA"/>
</dbReference>
<evidence type="ECO:0000256" key="2">
    <source>
        <dbReference type="SAM" id="Phobius"/>
    </source>
</evidence>
<proteinExistence type="predicted"/>
<dbReference type="Pfam" id="PF18962">
    <property type="entry name" value="Por_Secre_tail"/>
    <property type="match status" value="1"/>
</dbReference>
<protein>
    <submittedName>
        <fullName evidence="4">Por secretion system C-terminal sorting domain-containing protein</fullName>
    </submittedName>
</protein>